<feature type="domain" description="Response regulatory" evidence="8">
    <location>
        <begin position="4"/>
        <end position="120"/>
    </location>
</feature>
<dbReference type="InterPro" id="IPR058245">
    <property type="entry name" value="NreC/VraR/RcsB-like_REC"/>
</dbReference>
<gene>
    <name evidence="9" type="ORF">BED47_11920</name>
</gene>
<evidence type="ECO:0000256" key="6">
    <source>
        <dbReference type="PROSITE-ProRule" id="PRU00169"/>
    </source>
</evidence>
<dbReference type="CDD" id="cd06170">
    <property type="entry name" value="LuxR_C_like"/>
    <property type="match status" value="1"/>
</dbReference>
<dbReference type="Proteomes" id="UP000094580">
    <property type="component" value="Unassembled WGS sequence"/>
</dbReference>
<dbReference type="InterPro" id="IPR011006">
    <property type="entry name" value="CheY-like_superfamily"/>
</dbReference>
<dbReference type="InterPro" id="IPR039420">
    <property type="entry name" value="WalR-like"/>
</dbReference>
<dbReference type="GO" id="GO:0003677">
    <property type="term" value="F:DNA binding"/>
    <property type="evidence" value="ECO:0007669"/>
    <property type="project" value="UniProtKB-KW"/>
</dbReference>
<evidence type="ECO:0000256" key="3">
    <source>
        <dbReference type="ARBA" id="ARBA00023015"/>
    </source>
</evidence>
<dbReference type="Gene3D" id="3.40.50.2300">
    <property type="match status" value="1"/>
</dbReference>
<dbReference type="PANTHER" id="PTHR43214:SF43">
    <property type="entry name" value="TWO-COMPONENT RESPONSE REGULATOR"/>
    <property type="match status" value="1"/>
</dbReference>
<keyword evidence="5" id="KW-0804">Transcription</keyword>
<dbReference type="Pfam" id="PF00072">
    <property type="entry name" value="Response_reg"/>
    <property type="match status" value="1"/>
</dbReference>
<evidence type="ECO:0000256" key="5">
    <source>
        <dbReference type="ARBA" id="ARBA00023163"/>
    </source>
</evidence>
<dbReference type="PROSITE" id="PS50043">
    <property type="entry name" value="HTH_LUXR_2"/>
    <property type="match status" value="1"/>
</dbReference>
<comment type="caution">
    <text evidence="9">The sequence shown here is derived from an EMBL/GenBank/DDBJ whole genome shotgun (WGS) entry which is preliminary data.</text>
</comment>
<dbReference type="PANTHER" id="PTHR43214">
    <property type="entry name" value="TWO-COMPONENT RESPONSE REGULATOR"/>
    <property type="match status" value="1"/>
</dbReference>
<reference evidence="9 10" key="1">
    <citation type="submission" date="2016-07" db="EMBL/GenBank/DDBJ databases">
        <authorList>
            <person name="Townsley L."/>
            <person name="Shank E.A."/>
        </authorList>
    </citation>
    <scope>NUCLEOTIDE SEQUENCE [LARGE SCALE GENOMIC DNA]</scope>
    <source>
        <strain evidence="9 10">CH01</strain>
    </source>
</reference>
<dbReference type="CDD" id="cd17535">
    <property type="entry name" value="REC_NarL-like"/>
    <property type="match status" value="1"/>
</dbReference>
<dbReference type="EMBL" id="MDKC01000034">
    <property type="protein sequence ID" value="ODG90571.1"/>
    <property type="molecule type" value="Genomic_DNA"/>
</dbReference>
<dbReference type="RefSeq" id="WP_069034942.1">
    <property type="nucleotide sequence ID" value="NZ_MDKC01000034.1"/>
</dbReference>
<protein>
    <submittedName>
        <fullName evidence="9">DNA-binding response regulator</fullName>
    </submittedName>
</protein>
<dbReference type="PROSITE" id="PS50110">
    <property type="entry name" value="RESPONSE_REGULATORY"/>
    <property type="match status" value="1"/>
</dbReference>
<evidence type="ECO:0000313" key="9">
    <source>
        <dbReference type="EMBL" id="ODG90571.1"/>
    </source>
</evidence>
<keyword evidence="4 9" id="KW-0238">DNA-binding</keyword>
<accession>A0ABX2ZLI0</accession>
<dbReference type="InterPro" id="IPR001789">
    <property type="entry name" value="Sig_transdc_resp-reg_receiver"/>
</dbReference>
<keyword evidence="10" id="KW-1185">Reference proteome</keyword>
<name>A0ABX2ZLI0_9BACI</name>
<evidence type="ECO:0000256" key="1">
    <source>
        <dbReference type="ARBA" id="ARBA00004496"/>
    </source>
</evidence>
<keyword evidence="2 6" id="KW-0597">Phosphoprotein</keyword>
<evidence type="ECO:0000259" key="8">
    <source>
        <dbReference type="PROSITE" id="PS50110"/>
    </source>
</evidence>
<feature type="modified residue" description="4-aspartylphosphate" evidence="6">
    <location>
        <position position="55"/>
    </location>
</feature>
<dbReference type="PROSITE" id="PS00622">
    <property type="entry name" value="HTH_LUXR_1"/>
    <property type="match status" value="1"/>
</dbReference>
<dbReference type="PRINTS" id="PR00038">
    <property type="entry name" value="HTHLUXR"/>
</dbReference>
<evidence type="ECO:0000256" key="2">
    <source>
        <dbReference type="ARBA" id="ARBA00022553"/>
    </source>
</evidence>
<dbReference type="InterPro" id="IPR000792">
    <property type="entry name" value="Tscrpt_reg_LuxR_C"/>
</dbReference>
<dbReference type="SUPFAM" id="SSF52172">
    <property type="entry name" value="CheY-like"/>
    <property type="match status" value="1"/>
</dbReference>
<evidence type="ECO:0000313" key="10">
    <source>
        <dbReference type="Proteomes" id="UP000094580"/>
    </source>
</evidence>
<dbReference type="SMART" id="SM00421">
    <property type="entry name" value="HTH_LUXR"/>
    <property type="match status" value="1"/>
</dbReference>
<dbReference type="InterPro" id="IPR016032">
    <property type="entry name" value="Sig_transdc_resp-reg_C-effctor"/>
</dbReference>
<proteinExistence type="predicted"/>
<sequence>MSIKILIADDHHVVRRGLIFFLNTQDDIEVIGEASNGEEALSLVKELRPDIVIMDLAMPVLDGIEATKRIKIEGLAVKVMILTSFYDQDHILPAIEAGAAGYYLKDSDPDELVSAIRKIYDGEKQFHSKVTTQLVSALTGKIETKNDESFQDKLTRREMDVLKEITRGKSNKEIAASLFITEKTVKTHVSNILAKTQLQDRTQLALYAVRNGILK</sequence>
<comment type="subcellular location">
    <subcellularLocation>
        <location evidence="1">Cytoplasm</location>
    </subcellularLocation>
</comment>
<evidence type="ECO:0000259" key="7">
    <source>
        <dbReference type="PROSITE" id="PS50043"/>
    </source>
</evidence>
<feature type="domain" description="HTH luxR-type" evidence="7">
    <location>
        <begin position="147"/>
        <end position="212"/>
    </location>
</feature>
<dbReference type="Pfam" id="PF00196">
    <property type="entry name" value="GerE"/>
    <property type="match status" value="1"/>
</dbReference>
<dbReference type="SMART" id="SM00448">
    <property type="entry name" value="REC"/>
    <property type="match status" value="1"/>
</dbReference>
<dbReference type="SUPFAM" id="SSF46894">
    <property type="entry name" value="C-terminal effector domain of the bipartite response regulators"/>
    <property type="match status" value="1"/>
</dbReference>
<organism evidence="9 10">
    <name type="scientific">Gottfriedia luciferensis</name>
    <dbReference type="NCBI Taxonomy" id="178774"/>
    <lineage>
        <taxon>Bacteria</taxon>
        <taxon>Bacillati</taxon>
        <taxon>Bacillota</taxon>
        <taxon>Bacilli</taxon>
        <taxon>Bacillales</taxon>
        <taxon>Bacillaceae</taxon>
        <taxon>Gottfriedia</taxon>
    </lineage>
</organism>
<evidence type="ECO:0000256" key="4">
    <source>
        <dbReference type="ARBA" id="ARBA00023125"/>
    </source>
</evidence>
<keyword evidence="3" id="KW-0805">Transcription regulation</keyword>